<organism evidence="9 10">
    <name type="scientific">Amycolatopsis marina</name>
    <dbReference type="NCBI Taxonomy" id="490629"/>
    <lineage>
        <taxon>Bacteria</taxon>
        <taxon>Bacillati</taxon>
        <taxon>Actinomycetota</taxon>
        <taxon>Actinomycetes</taxon>
        <taxon>Pseudonocardiales</taxon>
        <taxon>Pseudonocardiaceae</taxon>
        <taxon>Amycolatopsis</taxon>
    </lineage>
</organism>
<feature type="transmembrane region" description="Helical" evidence="7">
    <location>
        <begin position="96"/>
        <end position="115"/>
    </location>
</feature>
<evidence type="ECO:0000256" key="2">
    <source>
        <dbReference type="ARBA" id="ARBA00022448"/>
    </source>
</evidence>
<dbReference type="PANTHER" id="PTHR30151">
    <property type="entry name" value="ALKANE SULFONATE ABC TRANSPORTER-RELATED, MEMBRANE SUBUNIT"/>
    <property type="match status" value="1"/>
</dbReference>
<keyword evidence="4 7" id="KW-0812">Transmembrane</keyword>
<comment type="subcellular location">
    <subcellularLocation>
        <location evidence="1 7">Cell membrane</location>
        <topology evidence="1 7">Multi-pass membrane protein</topology>
    </subcellularLocation>
</comment>
<evidence type="ECO:0000313" key="10">
    <source>
        <dbReference type="Proteomes" id="UP000243799"/>
    </source>
</evidence>
<feature type="transmembrane region" description="Helical" evidence="7">
    <location>
        <begin position="180"/>
        <end position="198"/>
    </location>
</feature>
<dbReference type="EMBL" id="FOKG01000001">
    <property type="protein sequence ID" value="SFA84018.1"/>
    <property type="molecule type" value="Genomic_DNA"/>
</dbReference>
<feature type="transmembrane region" description="Helical" evidence="7">
    <location>
        <begin position="121"/>
        <end position="140"/>
    </location>
</feature>
<sequence length="255" mass="26701">MTRIFRNLTGLAAFLALWEGAVRSGLVQERFLPPPSVVLGQVVGLLGDESFLRDVVASILAWAIALGIAVAIAVPVGLVLGSVPLVRVATRAIVEFLRPIPSVALIPLVILLVGGGPEAKITLAVYAAVWPILYNTIYALDEIDPLLLETARSCGTSRVRTLTDVALPHAAPFIFTGIRLSGAIALILVVSTEFLAGASRGIGNFILEASSGAGRMDLVLAATLIAGLVGFLINDGLERLGKRLFGWSTITADAT</sequence>
<evidence type="ECO:0000256" key="4">
    <source>
        <dbReference type="ARBA" id="ARBA00022692"/>
    </source>
</evidence>
<dbReference type="PANTHER" id="PTHR30151:SF0">
    <property type="entry name" value="ABC TRANSPORTER PERMEASE PROTEIN MJ0413-RELATED"/>
    <property type="match status" value="1"/>
</dbReference>
<comment type="similarity">
    <text evidence="7">Belongs to the binding-protein-dependent transport system permease family.</text>
</comment>
<evidence type="ECO:0000256" key="3">
    <source>
        <dbReference type="ARBA" id="ARBA00022475"/>
    </source>
</evidence>
<dbReference type="GO" id="GO:0005886">
    <property type="term" value="C:plasma membrane"/>
    <property type="evidence" value="ECO:0007669"/>
    <property type="project" value="UniProtKB-SubCell"/>
</dbReference>
<feature type="transmembrane region" description="Helical" evidence="7">
    <location>
        <begin position="218"/>
        <end position="237"/>
    </location>
</feature>
<gene>
    <name evidence="9" type="ORF">SAMN05216266_101766</name>
</gene>
<dbReference type="RefSeq" id="WP_091669291.1">
    <property type="nucleotide sequence ID" value="NZ_FOKG01000001.1"/>
</dbReference>
<evidence type="ECO:0000313" key="9">
    <source>
        <dbReference type="EMBL" id="SFA84018.1"/>
    </source>
</evidence>
<evidence type="ECO:0000259" key="8">
    <source>
        <dbReference type="PROSITE" id="PS50928"/>
    </source>
</evidence>
<keyword evidence="5 7" id="KW-1133">Transmembrane helix</keyword>
<proteinExistence type="inferred from homology"/>
<dbReference type="OrthoDB" id="5458199at2"/>
<dbReference type="Pfam" id="PF00528">
    <property type="entry name" value="BPD_transp_1"/>
    <property type="match status" value="1"/>
</dbReference>
<name>A0A1I0W6S9_9PSEU</name>
<protein>
    <submittedName>
        <fullName evidence="9">NitT/TauT family transport system permease protein</fullName>
    </submittedName>
</protein>
<dbReference type="STRING" id="490629.SAMN05216266_101766"/>
<reference evidence="10" key="1">
    <citation type="submission" date="2016-10" db="EMBL/GenBank/DDBJ databases">
        <authorList>
            <person name="Varghese N."/>
            <person name="Submissions S."/>
        </authorList>
    </citation>
    <scope>NUCLEOTIDE SEQUENCE [LARGE SCALE GENOMIC DNA]</scope>
    <source>
        <strain evidence="10">CGMCC 4.3568</strain>
    </source>
</reference>
<evidence type="ECO:0000256" key="6">
    <source>
        <dbReference type="ARBA" id="ARBA00023136"/>
    </source>
</evidence>
<dbReference type="CDD" id="cd06261">
    <property type="entry name" value="TM_PBP2"/>
    <property type="match status" value="1"/>
</dbReference>
<evidence type="ECO:0000256" key="5">
    <source>
        <dbReference type="ARBA" id="ARBA00022989"/>
    </source>
</evidence>
<dbReference type="InterPro" id="IPR000515">
    <property type="entry name" value="MetI-like"/>
</dbReference>
<keyword evidence="2 7" id="KW-0813">Transport</keyword>
<accession>A0A1I0W6S9</accession>
<dbReference type="Proteomes" id="UP000243799">
    <property type="component" value="Unassembled WGS sequence"/>
</dbReference>
<evidence type="ECO:0000256" key="1">
    <source>
        <dbReference type="ARBA" id="ARBA00004651"/>
    </source>
</evidence>
<dbReference type="SUPFAM" id="SSF161098">
    <property type="entry name" value="MetI-like"/>
    <property type="match status" value="1"/>
</dbReference>
<evidence type="ECO:0000256" key="7">
    <source>
        <dbReference type="RuleBase" id="RU363032"/>
    </source>
</evidence>
<dbReference type="Gene3D" id="1.10.3720.10">
    <property type="entry name" value="MetI-like"/>
    <property type="match status" value="1"/>
</dbReference>
<feature type="domain" description="ABC transmembrane type-1" evidence="8">
    <location>
        <begin position="55"/>
        <end position="237"/>
    </location>
</feature>
<keyword evidence="10" id="KW-1185">Reference proteome</keyword>
<keyword evidence="3" id="KW-1003">Cell membrane</keyword>
<dbReference type="PROSITE" id="PS50928">
    <property type="entry name" value="ABC_TM1"/>
    <property type="match status" value="1"/>
</dbReference>
<dbReference type="InterPro" id="IPR035906">
    <property type="entry name" value="MetI-like_sf"/>
</dbReference>
<dbReference type="GO" id="GO:0055085">
    <property type="term" value="P:transmembrane transport"/>
    <property type="evidence" value="ECO:0007669"/>
    <property type="project" value="InterPro"/>
</dbReference>
<feature type="transmembrane region" description="Helical" evidence="7">
    <location>
        <begin position="59"/>
        <end position="84"/>
    </location>
</feature>
<keyword evidence="6 7" id="KW-0472">Membrane</keyword>
<dbReference type="AlphaFoldDB" id="A0A1I0W6S9"/>